<accession>A0ABT0VC26</accession>
<reference evidence="1 2" key="1">
    <citation type="submission" date="2022-06" db="EMBL/GenBank/DDBJ databases">
        <authorList>
            <person name="Sun Q."/>
        </authorList>
    </citation>
    <scope>NUCLEOTIDE SEQUENCE [LARGE SCALE GENOMIC DNA]</scope>
    <source>
        <strain evidence="1 2">S153</strain>
    </source>
</reference>
<protein>
    <submittedName>
        <fullName evidence="1">Uncharacterized protein</fullName>
    </submittedName>
</protein>
<gene>
    <name evidence="1" type="ORF">NBH20_19850</name>
</gene>
<keyword evidence="2" id="KW-1185">Reference proteome</keyword>
<dbReference type="Proteomes" id="UP001155079">
    <property type="component" value="Unassembled WGS sequence"/>
</dbReference>
<evidence type="ECO:0000313" key="1">
    <source>
        <dbReference type="EMBL" id="MCM2403431.1"/>
    </source>
</evidence>
<dbReference type="EMBL" id="JAMQAY010000009">
    <property type="protein sequence ID" value="MCM2403431.1"/>
    <property type="molecule type" value="Genomic_DNA"/>
</dbReference>
<comment type="caution">
    <text evidence="1">The sequence shown here is derived from an EMBL/GenBank/DDBJ whole genome shotgun (WGS) entry which is preliminary data.</text>
</comment>
<evidence type="ECO:0000313" key="2">
    <source>
        <dbReference type="Proteomes" id="UP001155079"/>
    </source>
</evidence>
<name>A0ABT0VC26_9HYPH</name>
<organism evidence="1 2">
    <name type="scientific">Ciceribacter sichuanensis</name>
    <dbReference type="NCBI Taxonomy" id="2949647"/>
    <lineage>
        <taxon>Bacteria</taxon>
        <taxon>Pseudomonadati</taxon>
        <taxon>Pseudomonadota</taxon>
        <taxon>Alphaproteobacteria</taxon>
        <taxon>Hyphomicrobiales</taxon>
        <taxon>Rhizobiaceae</taxon>
        <taxon>Ciceribacter</taxon>
    </lineage>
</organism>
<proteinExistence type="predicted"/>
<sequence>MSAVRERIEEVHRHSALMAHAVLRDAVMWHWPDVDVAEAARCYIRASNSHAGSKEWREKVRHDGQIFDQSREWGGSR</sequence>
<dbReference type="RefSeq" id="WP_250946353.1">
    <property type="nucleotide sequence ID" value="NZ_JAMQAY010000009.1"/>
</dbReference>